<dbReference type="InterPro" id="IPR016897">
    <property type="entry name" value="SKP1"/>
</dbReference>
<comment type="caution">
    <text evidence="7">The sequence shown here is derived from an EMBL/GenBank/DDBJ whole genome shotgun (WGS) entry which is preliminary data.</text>
</comment>
<feature type="domain" description="SKP1 component dimerisation" evidence="5">
    <location>
        <begin position="80"/>
        <end position="127"/>
    </location>
</feature>
<dbReference type="Gene3D" id="3.30.710.10">
    <property type="entry name" value="Potassium Channel Kv1.1, Chain A"/>
    <property type="match status" value="1"/>
</dbReference>
<accession>A0A2B4SUQ0</accession>
<dbReference type="GO" id="GO:0016567">
    <property type="term" value="P:protein ubiquitination"/>
    <property type="evidence" value="ECO:0007669"/>
    <property type="project" value="UniProtKB-UniPathway"/>
</dbReference>
<comment type="pathway">
    <text evidence="3">Protein modification; protein ubiquitination.</text>
</comment>
<keyword evidence="7" id="KW-0808">Transferase</keyword>
<evidence type="ECO:0000259" key="5">
    <source>
        <dbReference type="Pfam" id="PF01466"/>
    </source>
</evidence>
<dbReference type="PANTHER" id="PTHR11165">
    <property type="entry name" value="SKP1"/>
    <property type="match status" value="1"/>
</dbReference>
<protein>
    <submittedName>
        <fullName evidence="7">S-phase kinase-associated protein 1</fullName>
    </submittedName>
</protein>
<dbReference type="SUPFAM" id="SSF81382">
    <property type="entry name" value="Skp1 dimerisation domain-like"/>
    <property type="match status" value="1"/>
</dbReference>
<dbReference type="OrthoDB" id="2342932at2759"/>
<dbReference type="PIRSF" id="PIRSF028729">
    <property type="entry name" value="E3_ubiquit_lig_SCF_Skp"/>
    <property type="match status" value="1"/>
</dbReference>
<dbReference type="GO" id="GO:0006511">
    <property type="term" value="P:ubiquitin-dependent protein catabolic process"/>
    <property type="evidence" value="ECO:0007669"/>
    <property type="project" value="InterPro"/>
</dbReference>
<dbReference type="InterPro" id="IPR016072">
    <property type="entry name" value="Skp1_comp_dimer"/>
</dbReference>
<organism evidence="7 8">
    <name type="scientific">Stylophora pistillata</name>
    <name type="common">Smooth cauliflower coral</name>
    <dbReference type="NCBI Taxonomy" id="50429"/>
    <lineage>
        <taxon>Eukaryota</taxon>
        <taxon>Metazoa</taxon>
        <taxon>Cnidaria</taxon>
        <taxon>Anthozoa</taxon>
        <taxon>Hexacorallia</taxon>
        <taxon>Scleractinia</taxon>
        <taxon>Astrocoeniina</taxon>
        <taxon>Pocilloporidae</taxon>
        <taxon>Stylophora</taxon>
    </lineage>
</organism>
<dbReference type="UniPathway" id="UPA00143"/>
<dbReference type="InterPro" id="IPR016073">
    <property type="entry name" value="Skp1_comp_POZ"/>
</dbReference>
<dbReference type="AlphaFoldDB" id="A0A2B4SUQ0"/>
<dbReference type="Proteomes" id="UP000225706">
    <property type="component" value="Unassembled WGS sequence"/>
</dbReference>
<keyword evidence="7" id="KW-0418">Kinase</keyword>
<feature type="compositionally biased region" description="Polar residues" evidence="4">
    <location>
        <begin position="1"/>
        <end position="10"/>
    </location>
</feature>
<dbReference type="STRING" id="50429.A0A2B4SUQ0"/>
<dbReference type="InterPro" id="IPR001232">
    <property type="entry name" value="SKP1-like"/>
</dbReference>
<evidence type="ECO:0000256" key="3">
    <source>
        <dbReference type="PIRNR" id="PIRNR028729"/>
    </source>
</evidence>
<sequence length="130" mass="14986">MAKSGFSRSTADLGMDEDDDEPVPLPNVNAAILRKVIQWATHHKDDPPPPDDDENKEKRTDDIDPWDQEFLKAANYLDIKGLLDVTCKTVANMIKGKTPEEIRKTFNIKNDFTPEEEEQVRKENEWCEEK</sequence>
<proteinExistence type="inferred from homology"/>
<dbReference type="InterPro" id="IPR011333">
    <property type="entry name" value="SKP1/BTB/POZ_sf"/>
</dbReference>
<evidence type="ECO:0000313" key="8">
    <source>
        <dbReference type="Proteomes" id="UP000225706"/>
    </source>
</evidence>
<feature type="region of interest" description="Disordered" evidence="4">
    <location>
        <begin position="1"/>
        <end position="27"/>
    </location>
</feature>
<feature type="domain" description="SKP1 component POZ" evidence="6">
    <location>
        <begin position="13"/>
        <end position="45"/>
    </location>
</feature>
<keyword evidence="8" id="KW-1185">Reference proteome</keyword>
<keyword evidence="2 3" id="KW-0833">Ubl conjugation pathway</keyword>
<evidence type="ECO:0000256" key="2">
    <source>
        <dbReference type="ARBA" id="ARBA00022786"/>
    </source>
</evidence>
<gene>
    <name evidence="7" type="primary">skp1</name>
    <name evidence="7" type="ORF">AWC38_SpisGene2277</name>
</gene>
<dbReference type="CDD" id="cd18322">
    <property type="entry name" value="BTB_POZ_SKP1"/>
    <property type="match status" value="1"/>
</dbReference>
<dbReference type="SMART" id="SM00512">
    <property type="entry name" value="Skp1"/>
    <property type="match status" value="1"/>
</dbReference>
<dbReference type="EMBL" id="LSMT01000018">
    <property type="protein sequence ID" value="PFX32879.1"/>
    <property type="molecule type" value="Genomic_DNA"/>
</dbReference>
<dbReference type="FunFam" id="3.30.710.10:FF:000026">
    <property type="entry name" value="E3 ubiquitin ligase complex SCF subunit"/>
    <property type="match status" value="1"/>
</dbReference>
<comment type="similarity">
    <text evidence="1 3">Belongs to the SKP1 family.</text>
</comment>
<dbReference type="GO" id="GO:0016301">
    <property type="term" value="F:kinase activity"/>
    <property type="evidence" value="ECO:0007669"/>
    <property type="project" value="UniProtKB-KW"/>
</dbReference>
<feature type="region of interest" description="Disordered" evidence="4">
    <location>
        <begin position="39"/>
        <end position="64"/>
    </location>
</feature>
<dbReference type="InterPro" id="IPR036296">
    <property type="entry name" value="SKP1-like_dim_sf"/>
</dbReference>
<evidence type="ECO:0000256" key="1">
    <source>
        <dbReference type="ARBA" id="ARBA00009993"/>
    </source>
</evidence>
<evidence type="ECO:0000313" key="7">
    <source>
        <dbReference type="EMBL" id="PFX32879.1"/>
    </source>
</evidence>
<name>A0A2B4SUQ0_STYPI</name>
<evidence type="ECO:0000256" key="4">
    <source>
        <dbReference type="SAM" id="MobiDB-lite"/>
    </source>
</evidence>
<dbReference type="Pfam" id="PF03931">
    <property type="entry name" value="Skp1_POZ"/>
    <property type="match status" value="1"/>
</dbReference>
<dbReference type="SUPFAM" id="SSF54695">
    <property type="entry name" value="POZ domain"/>
    <property type="match status" value="1"/>
</dbReference>
<dbReference type="Pfam" id="PF01466">
    <property type="entry name" value="Skp1"/>
    <property type="match status" value="1"/>
</dbReference>
<evidence type="ECO:0000259" key="6">
    <source>
        <dbReference type="Pfam" id="PF03931"/>
    </source>
</evidence>
<reference evidence="8" key="1">
    <citation type="journal article" date="2017" name="bioRxiv">
        <title>Comparative analysis of the genomes of Stylophora pistillata and Acropora digitifera provides evidence for extensive differences between species of corals.</title>
        <authorList>
            <person name="Voolstra C.R."/>
            <person name="Li Y."/>
            <person name="Liew Y.J."/>
            <person name="Baumgarten S."/>
            <person name="Zoccola D."/>
            <person name="Flot J.-F."/>
            <person name="Tambutte S."/>
            <person name="Allemand D."/>
            <person name="Aranda M."/>
        </authorList>
    </citation>
    <scope>NUCLEOTIDE SEQUENCE [LARGE SCALE GENOMIC DNA]</scope>
</reference>